<gene>
    <name evidence="1" type="ORF">0_14526_02</name>
</gene>
<evidence type="ECO:0000313" key="1">
    <source>
        <dbReference type="EMBL" id="AFG68188.1"/>
    </source>
</evidence>
<dbReference type="AlphaFoldDB" id="H9X1P5"/>
<feature type="non-terminal residue" evidence="1">
    <location>
        <position position="204"/>
    </location>
</feature>
<reference evidence="1" key="1">
    <citation type="submission" date="2008-08" db="EMBL/GenBank/DDBJ databases">
        <title>Nucleotide Diversity and Divergence in the Loblolly Pine Gene Space.</title>
        <authorList>
            <person name="Neale D.B."/>
            <person name="Wegrzyn J.L."/>
            <person name="Lee J.M."/>
            <person name="Eckert A.J."/>
            <person name="Liechty J.D."/>
            <person name="Stevens K.A."/>
            <person name="Langley C.H."/>
        </authorList>
    </citation>
    <scope>NUCLEOTIDE SEQUENCE</scope>
    <source>
        <strain evidence="1">6249</strain>
        <tissue evidence="1">Megagametophyte</tissue>
    </source>
</reference>
<proteinExistence type="predicted"/>
<feature type="non-terminal residue" evidence="1">
    <location>
        <position position="1"/>
    </location>
</feature>
<protein>
    <submittedName>
        <fullName evidence="1">Uncharacterized protein</fullName>
    </submittedName>
</protein>
<name>H9X1P5_PINTA</name>
<accession>H9X1P5</accession>
<dbReference type="EMBL" id="FJ055127">
    <property type="protein sequence ID" value="AFG68188.1"/>
    <property type="molecule type" value="Genomic_DNA"/>
</dbReference>
<sequence>GMERGEGHGCSFGHALYLVAGLLDALRPHIFDMYNSSPFQHDAMYSDLMEIEPCRFEEPRKDVYESPTFCRGSLLVIMDIYLEFLNNLDAVNLAQYLKVVLRLIDFLCHCVAAGKHCLHYVNRHQKLIQRAAQKFPKIKKLGFLLSLIENHDLSVHTARTDADELLKGQSYVEDIQVGPPMLPVDVVLKVQNQLQHFLSLQTDS</sequence>
<organism evidence="1">
    <name type="scientific">Pinus taeda</name>
    <name type="common">Loblolly pine</name>
    <dbReference type="NCBI Taxonomy" id="3352"/>
    <lineage>
        <taxon>Eukaryota</taxon>
        <taxon>Viridiplantae</taxon>
        <taxon>Streptophyta</taxon>
        <taxon>Embryophyta</taxon>
        <taxon>Tracheophyta</taxon>
        <taxon>Spermatophyta</taxon>
        <taxon>Pinopsida</taxon>
        <taxon>Pinidae</taxon>
        <taxon>Conifers I</taxon>
        <taxon>Pinales</taxon>
        <taxon>Pinaceae</taxon>
        <taxon>Pinus</taxon>
        <taxon>Pinus subgen. Pinus</taxon>
    </lineage>
</organism>